<feature type="domain" description="Methyltransferase FkbM" evidence="1">
    <location>
        <begin position="100"/>
        <end position="164"/>
    </location>
</feature>
<keyword evidence="3" id="KW-1185">Reference proteome</keyword>
<dbReference type="OrthoDB" id="6310850at2"/>
<proteinExistence type="predicted"/>
<evidence type="ECO:0000259" key="1">
    <source>
        <dbReference type="Pfam" id="PF05050"/>
    </source>
</evidence>
<dbReference type="Pfam" id="PF05050">
    <property type="entry name" value="Methyltransf_21"/>
    <property type="match status" value="1"/>
</dbReference>
<comment type="caution">
    <text evidence="2">The sequence shown here is derived from an EMBL/GenBank/DDBJ whole genome shotgun (WGS) entry which is preliminary data.</text>
</comment>
<dbReference type="PATRIC" id="fig|74031.6.peg.2985"/>
<dbReference type="SUPFAM" id="SSF53335">
    <property type="entry name" value="S-adenosyl-L-methionine-dependent methyltransferases"/>
    <property type="match status" value="1"/>
</dbReference>
<dbReference type="RefSeq" id="WP_050663778.1">
    <property type="nucleotide sequence ID" value="NZ_CP118494.1"/>
</dbReference>
<dbReference type="InterPro" id="IPR006342">
    <property type="entry name" value="FkbM_mtfrase"/>
</dbReference>
<sequence length="261" mass="28731">MSTQAPVARSVHDAEGAAIIDAFMRPYETDTPLIRMGDFGDGGYLLPDDLRGIAACYSPGVSEQASFEMDMAKRGIASFMADASVEKPPLNVPGAEFLRKFLGDKDEGEVMTLASWVAATDPDPDADLLLQMDIEGAEYATLSAAPRDLLRRFRMIVIEWHHLPSILTKPRFMGPALAAIEKLREDFVTVHLHPNNVSGSVEIDGEAIPRVVEATLLRRDRAQGLRPAGVLPHPLDRRHNPKKPALALPGRWMRDTVKECE</sequence>
<protein>
    <recommendedName>
        <fullName evidence="1">Methyltransferase FkbM domain-containing protein</fullName>
    </recommendedName>
</protein>
<dbReference type="AlphaFoldDB" id="A0A0L6CS52"/>
<reference evidence="3" key="1">
    <citation type="submission" date="2015-07" db="EMBL/GenBank/DDBJ databases">
        <title>Draft Genome Sequence of Roseovarius tolerans EL-164, a producer of N-Acylated Alanine Methyl Esters (NAMEs).</title>
        <authorList>
            <person name="Voget S."/>
            <person name="Bruns H."/>
            <person name="Wagner-Doebler I."/>
            <person name="Schulz S."/>
            <person name="Daniel R."/>
        </authorList>
    </citation>
    <scope>NUCLEOTIDE SEQUENCE [LARGE SCALE GENOMIC DNA]</scope>
    <source>
        <strain evidence="3">EL-164</strain>
    </source>
</reference>
<organism evidence="2 3">
    <name type="scientific">Roseovarius tolerans</name>
    <dbReference type="NCBI Taxonomy" id="74031"/>
    <lineage>
        <taxon>Bacteria</taxon>
        <taxon>Pseudomonadati</taxon>
        <taxon>Pseudomonadota</taxon>
        <taxon>Alphaproteobacteria</taxon>
        <taxon>Rhodobacterales</taxon>
        <taxon>Roseobacteraceae</taxon>
        <taxon>Roseovarius</taxon>
    </lineage>
</organism>
<gene>
    <name evidence="2" type="ORF">ROTO_29310</name>
</gene>
<dbReference type="STRING" id="74031.SAMN04488077_106155"/>
<evidence type="ECO:0000313" key="3">
    <source>
        <dbReference type="Proteomes" id="UP000037046"/>
    </source>
</evidence>
<dbReference type="InterPro" id="IPR029063">
    <property type="entry name" value="SAM-dependent_MTases_sf"/>
</dbReference>
<dbReference type="Proteomes" id="UP000037046">
    <property type="component" value="Unassembled WGS sequence"/>
</dbReference>
<dbReference type="EMBL" id="LGVV01000049">
    <property type="protein sequence ID" value="KNX40536.1"/>
    <property type="molecule type" value="Genomic_DNA"/>
</dbReference>
<evidence type="ECO:0000313" key="2">
    <source>
        <dbReference type="EMBL" id="KNX40536.1"/>
    </source>
</evidence>
<name>A0A0L6CS52_9RHOB</name>
<accession>A0A0L6CS52</accession>